<reference evidence="1 2" key="1">
    <citation type="submission" date="2018-05" db="EMBL/GenBank/DDBJ databases">
        <title>Genetic diversity of glacier-inhabiting Cryobacterium bacteria in China and description of Cryobacterium mengkeensis sp. nov. and Arthrobacter glacialis sp. nov.</title>
        <authorList>
            <person name="Liu Q."/>
            <person name="Xin Y.-H."/>
        </authorList>
    </citation>
    <scope>NUCLEOTIDE SEQUENCE [LARGE SCALE GENOMIC DNA]</scope>
    <source>
        <strain evidence="1 2">B7</strain>
    </source>
</reference>
<keyword evidence="2" id="KW-1185">Reference proteome</keyword>
<proteinExistence type="predicted"/>
<comment type="caution">
    <text evidence="1">The sequence shown here is derived from an EMBL/GenBank/DDBJ whole genome shotgun (WGS) entry which is preliminary data.</text>
</comment>
<dbReference type="OrthoDB" id="3215654at2"/>
<sequence>MVTLSRFVSIVEANESSHSPSLSVSVSLFAELKDGRLILVLDDRGWNSNQRWAEATSAEIEQTARDVVGPDEPYGEQTMEEAIAAHWEYLRKILAAQGVDTDSGVLKTAPHDVVLSESVVTRLNLD</sequence>
<name>A0A2V5J6X7_9MICC</name>
<dbReference type="RefSeq" id="WP_110485227.1">
    <property type="nucleotide sequence ID" value="NZ_QJVC01000008.1"/>
</dbReference>
<dbReference type="Proteomes" id="UP000247980">
    <property type="component" value="Unassembled WGS sequence"/>
</dbReference>
<organism evidence="1 2">
    <name type="scientific">Arthrobacter psychrolactophilus</name>
    <dbReference type="NCBI Taxonomy" id="92442"/>
    <lineage>
        <taxon>Bacteria</taxon>
        <taxon>Bacillati</taxon>
        <taxon>Actinomycetota</taxon>
        <taxon>Actinomycetes</taxon>
        <taxon>Micrococcales</taxon>
        <taxon>Micrococcaceae</taxon>
        <taxon>Arthrobacter</taxon>
    </lineage>
</organism>
<evidence type="ECO:0000313" key="2">
    <source>
        <dbReference type="Proteomes" id="UP000247980"/>
    </source>
</evidence>
<accession>A0A2V5J6X7</accession>
<evidence type="ECO:0000313" key="1">
    <source>
        <dbReference type="EMBL" id="PYI38480.1"/>
    </source>
</evidence>
<gene>
    <name evidence="1" type="ORF">CVS30_10170</name>
</gene>
<protein>
    <submittedName>
        <fullName evidence="1">Uncharacterized protein</fullName>
    </submittedName>
</protein>
<dbReference type="AlphaFoldDB" id="A0A2V5J6X7"/>
<dbReference type="EMBL" id="QJVC01000008">
    <property type="protein sequence ID" value="PYI38480.1"/>
    <property type="molecule type" value="Genomic_DNA"/>
</dbReference>